<proteinExistence type="predicted"/>
<evidence type="ECO:0000256" key="5">
    <source>
        <dbReference type="ARBA" id="ARBA00022840"/>
    </source>
</evidence>
<evidence type="ECO:0000313" key="8">
    <source>
        <dbReference type="Proteomes" id="UP000688137"/>
    </source>
</evidence>
<feature type="domain" description="Protein kinase" evidence="6">
    <location>
        <begin position="130"/>
        <end position="375"/>
    </location>
</feature>
<dbReference type="PROSITE" id="PS00108">
    <property type="entry name" value="PROTEIN_KINASE_ST"/>
    <property type="match status" value="1"/>
</dbReference>
<dbReference type="EC" id="2.7.11.1" evidence="1"/>
<reference evidence="7" key="1">
    <citation type="submission" date="2021-01" db="EMBL/GenBank/DDBJ databases">
        <authorList>
            <consortium name="Genoscope - CEA"/>
            <person name="William W."/>
        </authorList>
    </citation>
    <scope>NUCLEOTIDE SEQUENCE</scope>
</reference>
<dbReference type="AlphaFoldDB" id="A0A8S1PEC2"/>
<evidence type="ECO:0000256" key="2">
    <source>
        <dbReference type="ARBA" id="ARBA00022679"/>
    </source>
</evidence>
<keyword evidence="5" id="KW-0067">ATP-binding</keyword>
<dbReference type="Proteomes" id="UP000688137">
    <property type="component" value="Unassembled WGS sequence"/>
</dbReference>
<dbReference type="GO" id="GO:0005524">
    <property type="term" value="F:ATP binding"/>
    <property type="evidence" value="ECO:0007669"/>
    <property type="project" value="UniProtKB-KW"/>
</dbReference>
<dbReference type="InterPro" id="IPR050660">
    <property type="entry name" value="NEK_Ser/Thr_kinase"/>
</dbReference>
<keyword evidence="2" id="KW-0808">Transferase</keyword>
<name>A0A8S1PEC2_PARPR</name>
<dbReference type="EMBL" id="CAJJDM010000118">
    <property type="protein sequence ID" value="CAD8101457.1"/>
    <property type="molecule type" value="Genomic_DNA"/>
</dbReference>
<comment type="caution">
    <text evidence="7">The sequence shown here is derived from an EMBL/GenBank/DDBJ whole genome shotgun (WGS) entry which is preliminary data.</text>
</comment>
<dbReference type="InterPro" id="IPR008271">
    <property type="entry name" value="Ser/Thr_kinase_AS"/>
</dbReference>
<keyword evidence="3" id="KW-0547">Nucleotide-binding</keyword>
<dbReference type="InterPro" id="IPR000719">
    <property type="entry name" value="Prot_kinase_dom"/>
</dbReference>
<gene>
    <name evidence="7" type="ORF">PPRIM_AZ9-3.1.T1150122</name>
</gene>
<keyword evidence="8" id="KW-1185">Reference proteome</keyword>
<dbReference type="Pfam" id="PF00069">
    <property type="entry name" value="Pkinase"/>
    <property type="match status" value="1"/>
</dbReference>
<accession>A0A8S1PEC2</accession>
<evidence type="ECO:0000256" key="3">
    <source>
        <dbReference type="ARBA" id="ARBA00022741"/>
    </source>
</evidence>
<dbReference type="PANTHER" id="PTHR43671">
    <property type="entry name" value="SERINE/THREONINE-PROTEIN KINASE NEK"/>
    <property type="match status" value="1"/>
</dbReference>
<dbReference type="SMART" id="SM00220">
    <property type="entry name" value="S_TKc"/>
    <property type="match status" value="1"/>
</dbReference>
<evidence type="ECO:0000256" key="1">
    <source>
        <dbReference type="ARBA" id="ARBA00012513"/>
    </source>
</evidence>
<organism evidence="7 8">
    <name type="scientific">Paramecium primaurelia</name>
    <dbReference type="NCBI Taxonomy" id="5886"/>
    <lineage>
        <taxon>Eukaryota</taxon>
        <taxon>Sar</taxon>
        <taxon>Alveolata</taxon>
        <taxon>Ciliophora</taxon>
        <taxon>Intramacronucleata</taxon>
        <taxon>Oligohymenophorea</taxon>
        <taxon>Peniculida</taxon>
        <taxon>Parameciidae</taxon>
        <taxon>Paramecium</taxon>
    </lineage>
</organism>
<evidence type="ECO:0000259" key="6">
    <source>
        <dbReference type="PROSITE" id="PS50011"/>
    </source>
</evidence>
<evidence type="ECO:0000313" key="7">
    <source>
        <dbReference type="EMBL" id="CAD8101457.1"/>
    </source>
</evidence>
<dbReference type="GO" id="GO:0004674">
    <property type="term" value="F:protein serine/threonine kinase activity"/>
    <property type="evidence" value="ECO:0007669"/>
    <property type="project" value="UniProtKB-EC"/>
</dbReference>
<protein>
    <recommendedName>
        <fullName evidence="1">non-specific serine/threonine protein kinase</fullName>
        <ecNumber evidence="1">2.7.11.1</ecNumber>
    </recommendedName>
</protein>
<dbReference type="PROSITE" id="PS50011">
    <property type="entry name" value="PROTEIN_KINASE_DOM"/>
    <property type="match status" value="1"/>
</dbReference>
<keyword evidence="4" id="KW-0418">Kinase</keyword>
<evidence type="ECO:0000256" key="4">
    <source>
        <dbReference type="ARBA" id="ARBA00022777"/>
    </source>
</evidence>
<sequence length="375" mass="44557">MGNGQCQQTNKNSEVNKIITEENVHSDESDHNLTSKITDRVYKVNFARNELIWRLQSINQETQNLQNIIKNSLLYVTELILSLNKYTIQQLKTMMIGAHKTYQILIEAIIKMKPENNEIVPILSEEYNNFKLFYELQAQPAQQLYYRPVYNEDYEIIREIRVKRIRNYVIKEDNITDIQKTQQRLQYWIQLSQKNHPNLLNLRAAVIQKNICKYVTDYIDGITLDKFQNKYIQNQDKIKIMQQMIDALKMLHSQQLVHGDIKPSNFMVTMQQQIILLDLDQLGAERQSADMTYLYSFKNEQCPTFQGDVWSLGLCIYSLFFGQRIEKNWTIEDYKRRDFPAFNIRSYEPIQQILDACIIDSPKDIWYISTLSKQY</sequence>
<dbReference type="PANTHER" id="PTHR43671:SF13">
    <property type="entry name" value="SERINE_THREONINE-PROTEIN KINASE NEK2"/>
    <property type="match status" value="1"/>
</dbReference>